<dbReference type="Proteomes" id="UP000712281">
    <property type="component" value="Unassembled WGS sequence"/>
</dbReference>
<organism evidence="2">
    <name type="scientific">Brassica cretica</name>
    <name type="common">Mustard</name>
    <dbReference type="NCBI Taxonomy" id="69181"/>
    <lineage>
        <taxon>Eukaryota</taxon>
        <taxon>Viridiplantae</taxon>
        <taxon>Streptophyta</taxon>
        <taxon>Embryophyta</taxon>
        <taxon>Tracheophyta</taxon>
        <taxon>Spermatophyta</taxon>
        <taxon>Magnoliopsida</taxon>
        <taxon>eudicotyledons</taxon>
        <taxon>Gunneridae</taxon>
        <taxon>Pentapetalae</taxon>
        <taxon>rosids</taxon>
        <taxon>malvids</taxon>
        <taxon>Brassicales</taxon>
        <taxon>Brassicaceae</taxon>
        <taxon>Brassiceae</taxon>
        <taxon>Brassica</taxon>
    </lineage>
</organism>
<feature type="compositionally biased region" description="Basic and acidic residues" evidence="1">
    <location>
        <begin position="190"/>
        <end position="199"/>
    </location>
</feature>
<name>A0A8S9I2H4_BRACR</name>
<comment type="caution">
    <text evidence="2">The sequence shown here is derived from an EMBL/GenBank/DDBJ whole genome shotgun (WGS) entry which is preliminary data.</text>
</comment>
<dbReference type="AlphaFoldDB" id="A0A8S9I2H4"/>
<gene>
    <name evidence="3" type="ORF">F2Q68_00009236</name>
    <name evidence="2" type="ORF">F2Q70_00016254</name>
</gene>
<sequence>MPDHPLPEWKRLDSVCLQIGVQDTPHQSQIVSSEEVRVIKRINDNGLEVQARVPLCYRTFKVVRHLCWKSLSNDKQPSKLAVQGKETSSVCSQVMMNATDVEEVISPLKDLMKTKGPDAIGDDRGGRRGKPVKSHLGTRTDVMKKTARRPYRSSNPKKRQDLSYDESPKKRVYDNRDHGSHPLPPMMGLEKIEELKEEA</sequence>
<accession>A0A8S9I2H4</accession>
<proteinExistence type="predicted"/>
<feature type="compositionally biased region" description="Basic and acidic residues" evidence="1">
    <location>
        <begin position="112"/>
        <end position="126"/>
    </location>
</feature>
<evidence type="ECO:0000313" key="2">
    <source>
        <dbReference type="EMBL" id="KAF2563789.1"/>
    </source>
</evidence>
<protein>
    <submittedName>
        <fullName evidence="2">Uncharacterized protein</fullName>
    </submittedName>
</protein>
<reference evidence="2" key="1">
    <citation type="submission" date="2019-12" db="EMBL/GenBank/DDBJ databases">
        <title>Genome sequencing and annotation of Brassica cretica.</title>
        <authorList>
            <person name="Studholme D.J."/>
            <person name="Sarris P.F."/>
        </authorList>
    </citation>
    <scope>NUCLEOTIDE SEQUENCE</scope>
    <source>
        <strain evidence="3">PFS-001/15</strain>
        <strain evidence="2">PFS-102/07</strain>
        <tissue evidence="2">Leaf</tissue>
    </source>
</reference>
<evidence type="ECO:0000313" key="3">
    <source>
        <dbReference type="EMBL" id="KAF2600704.1"/>
    </source>
</evidence>
<feature type="region of interest" description="Disordered" evidence="1">
    <location>
        <begin position="112"/>
        <end position="199"/>
    </location>
</feature>
<evidence type="ECO:0000256" key="1">
    <source>
        <dbReference type="SAM" id="MobiDB-lite"/>
    </source>
</evidence>
<feature type="compositionally biased region" description="Basic residues" evidence="1">
    <location>
        <begin position="145"/>
        <end position="157"/>
    </location>
</feature>
<dbReference type="EMBL" id="QGKY02001250">
    <property type="protein sequence ID" value="KAF2563789.1"/>
    <property type="molecule type" value="Genomic_DNA"/>
</dbReference>
<dbReference type="EMBL" id="QGKW02000717">
    <property type="protein sequence ID" value="KAF2600704.1"/>
    <property type="molecule type" value="Genomic_DNA"/>
</dbReference>
<feature type="compositionally biased region" description="Basic and acidic residues" evidence="1">
    <location>
        <begin position="158"/>
        <end position="180"/>
    </location>
</feature>